<dbReference type="Proteomes" id="UP001140560">
    <property type="component" value="Unassembled WGS sequence"/>
</dbReference>
<protein>
    <submittedName>
        <fullName evidence="2">Uncharacterized protein</fullName>
    </submittedName>
</protein>
<feature type="region of interest" description="Disordered" evidence="1">
    <location>
        <begin position="330"/>
        <end position="356"/>
    </location>
</feature>
<dbReference type="AlphaFoldDB" id="A0A9W8Y8X6"/>
<evidence type="ECO:0000313" key="3">
    <source>
        <dbReference type="Proteomes" id="UP001140560"/>
    </source>
</evidence>
<gene>
    <name evidence="2" type="ORF">N0V83_004325</name>
</gene>
<reference evidence="2" key="1">
    <citation type="submission" date="2022-10" db="EMBL/GenBank/DDBJ databases">
        <title>Tapping the CABI collections for fungal endophytes: first genome assemblies for Collariella, Neodidymelliopsis, Ascochyta clinopodiicola, Didymella pomorum, Didymosphaeria variabile, Neocosmospora piperis and Neocucurbitaria cava.</title>
        <authorList>
            <person name="Hill R."/>
        </authorList>
    </citation>
    <scope>NUCLEOTIDE SEQUENCE</scope>
    <source>
        <strain evidence="2">IMI 356814</strain>
    </source>
</reference>
<feature type="region of interest" description="Disordered" evidence="1">
    <location>
        <begin position="387"/>
        <end position="414"/>
    </location>
</feature>
<name>A0A9W8Y8X6_9PLEO</name>
<evidence type="ECO:0000256" key="1">
    <source>
        <dbReference type="SAM" id="MobiDB-lite"/>
    </source>
</evidence>
<sequence length="414" mass="46845">MSAYVPGTYGVFWTNARTADLAALPPYLQAEFLRIWKLGWLTGPKNFESPWDFYMGHYLLLNSVLWHHFGGGFNVPDSMVAALRTRLDFDDDGRFGIDTNVGDLVPSKERWPDPLLPYHGLEKVRLDFDAEQYFALFNVAVPPFNYQDNGVHGDNLYPDPFCHGAAALLLHTKDLTLHFGTAYKSAHPWYNVGEEKWCTSPTTTTAAPSSSLPGVIVEGEETVEPRLRPHVCVSGKVADWILEYAWHHRFLQHIPHIRITGDVQPWVREKWHAIFAAQAEHNKQVLAATSTATPATPATATPAPVGVLQRNTLLQPFAVHRPDIRAIEGIGKVRRNDDDDEDPADPADQPEWKPERYYPPKCECEIGCWRLVGGKVLEETREKSWEEMQEEQGEEGVEVVGNWDDGREEVRGVW</sequence>
<dbReference type="EMBL" id="JAPEUY010000007">
    <property type="protein sequence ID" value="KAJ4371109.1"/>
    <property type="molecule type" value="Genomic_DNA"/>
</dbReference>
<keyword evidence="3" id="KW-1185">Reference proteome</keyword>
<comment type="caution">
    <text evidence="2">The sequence shown here is derived from an EMBL/GenBank/DDBJ whole genome shotgun (WGS) entry which is preliminary data.</text>
</comment>
<dbReference type="OrthoDB" id="3797798at2759"/>
<evidence type="ECO:0000313" key="2">
    <source>
        <dbReference type="EMBL" id="KAJ4371109.1"/>
    </source>
</evidence>
<accession>A0A9W8Y8X6</accession>
<proteinExistence type="predicted"/>
<feature type="compositionally biased region" description="Basic and acidic residues" evidence="1">
    <location>
        <begin position="404"/>
        <end position="414"/>
    </location>
</feature>
<organism evidence="2 3">
    <name type="scientific">Neocucurbitaria cava</name>
    <dbReference type="NCBI Taxonomy" id="798079"/>
    <lineage>
        <taxon>Eukaryota</taxon>
        <taxon>Fungi</taxon>
        <taxon>Dikarya</taxon>
        <taxon>Ascomycota</taxon>
        <taxon>Pezizomycotina</taxon>
        <taxon>Dothideomycetes</taxon>
        <taxon>Pleosporomycetidae</taxon>
        <taxon>Pleosporales</taxon>
        <taxon>Pleosporineae</taxon>
        <taxon>Cucurbitariaceae</taxon>
        <taxon>Neocucurbitaria</taxon>
    </lineage>
</organism>
<feature type="compositionally biased region" description="Acidic residues" evidence="1">
    <location>
        <begin position="387"/>
        <end position="397"/>
    </location>
</feature>